<protein>
    <recommendedName>
        <fullName evidence="1">HNH nuclease domain-containing protein</fullName>
    </recommendedName>
</protein>
<reference evidence="2" key="1">
    <citation type="journal article" date="2015" name="Nature">
        <title>Complex archaea that bridge the gap between prokaryotes and eukaryotes.</title>
        <authorList>
            <person name="Spang A."/>
            <person name="Saw J.H."/>
            <person name="Jorgensen S.L."/>
            <person name="Zaremba-Niedzwiedzka K."/>
            <person name="Martijn J."/>
            <person name="Lind A.E."/>
            <person name="van Eijk R."/>
            <person name="Schleper C."/>
            <person name="Guy L."/>
            <person name="Ettema T.J."/>
        </authorList>
    </citation>
    <scope>NUCLEOTIDE SEQUENCE</scope>
</reference>
<dbReference type="GO" id="GO:0008270">
    <property type="term" value="F:zinc ion binding"/>
    <property type="evidence" value="ECO:0007669"/>
    <property type="project" value="InterPro"/>
</dbReference>
<dbReference type="EMBL" id="LAZR01005403">
    <property type="protein sequence ID" value="KKN00205.1"/>
    <property type="molecule type" value="Genomic_DNA"/>
</dbReference>
<evidence type="ECO:0000313" key="2">
    <source>
        <dbReference type="EMBL" id="KKN00205.1"/>
    </source>
</evidence>
<dbReference type="Pfam" id="PF01844">
    <property type="entry name" value="HNH"/>
    <property type="match status" value="1"/>
</dbReference>
<evidence type="ECO:0000259" key="1">
    <source>
        <dbReference type="SMART" id="SM00507"/>
    </source>
</evidence>
<comment type="caution">
    <text evidence="2">The sequence shown here is derived from an EMBL/GenBank/DDBJ whole genome shotgun (WGS) entry which is preliminary data.</text>
</comment>
<name>A0A0F9LYG0_9ZZZZ</name>
<dbReference type="SMART" id="SM00507">
    <property type="entry name" value="HNHc"/>
    <property type="match status" value="1"/>
</dbReference>
<proteinExistence type="predicted"/>
<feature type="domain" description="HNH nuclease" evidence="1">
    <location>
        <begin position="17"/>
        <end position="66"/>
    </location>
</feature>
<dbReference type="InterPro" id="IPR002711">
    <property type="entry name" value="HNH"/>
</dbReference>
<gene>
    <name evidence="2" type="ORF">LCGC14_1140150</name>
</gene>
<dbReference type="InterPro" id="IPR003615">
    <property type="entry name" value="HNH_nuc"/>
</dbReference>
<sequence>MNNKSYKRYLQSDKWAMIRNAIIERDNFKCTVCDSPDNLHVHHLTYENVGNEKDEDLITLCRGCHFKETTDDVSHIPEELLVHGMRNLNIYRVYTKVFHNQDPSFSKDTYYKYWYNLCRHLSRHTNIVISRKPTIHFIHEIQDFEAICGSNKSTNYRFIKECKDKNLLTTFIFSDKNIFIANPLYVLCGNKMPMILVKLFNDISTEMTSKKPL</sequence>
<accession>A0A0F9LYG0</accession>
<dbReference type="GO" id="GO:0003676">
    <property type="term" value="F:nucleic acid binding"/>
    <property type="evidence" value="ECO:0007669"/>
    <property type="project" value="InterPro"/>
</dbReference>
<organism evidence="2">
    <name type="scientific">marine sediment metagenome</name>
    <dbReference type="NCBI Taxonomy" id="412755"/>
    <lineage>
        <taxon>unclassified sequences</taxon>
        <taxon>metagenomes</taxon>
        <taxon>ecological metagenomes</taxon>
    </lineage>
</organism>
<dbReference type="AlphaFoldDB" id="A0A0F9LYG0"/>
<dbReference type="GO" id="GO:0004519">
    <property type="term" value="F:endonuclease activity"/>
    <property type="evidence" value="ECO:0007669"/>
    <property type="project" value="InterPro"/>
</dbReference>
<dbReference type="CDD" id="cd00085">
    <property type="entry name" value="HNHc"/>
    <property type="match status" value="1"/>
</dbReference>
<dbReference type="Gene3D" id="1.10.30.50">
    <property type="match status" value="1"/>
</dbReference>